<dbReference type="EMBL" id="JAPQYE010000002">
    <property type="protein sequence ID" value="MCZ0727815.1"/>
    <property type="molecule type" value="Genomic_DNA"/>
</dbReference>
<dbReference type="Proteomes" id="UP001084650">
    <property type="component" value="Unassembled WGS sequence"/>
</dbReference>
<organism evidence="1 2">
    <name type="scientific">Mycolicibacterium iranicum</name>
    <name type="common">Mycobacterium iranicum</name>
    <dbReference type="NCBI Taxonomy" id="912594"/>
    <lineage>
        <taxon>Bacteria</taxon>
        <taxon>Bacillati</taxon>
        <taxon>Actinomycetota</taxon>
        <taxon>Actinomycetes</taxon>
        <taxon>Mycobacteriales</taxon>
        <taxon>Mycobacteriaceae</taxon>
        <taxon>Mycolicibacterium</taxon>
    </lineage>
</organism>
<evidence type="ECO:0008006" key="3">
    <source>
        <dbReference type="Google" id="ProtNLM"/>
    </source>
</evidence>
<reference evidence="1" key="1">
    <citation type="submission" date="2022-12" db="EMBL/GenBank/DDBJ databases">
        <title>Whole genome sequence of Mycolicibacterium iranicum strain SBH312.</title>
        <authorList>
            <person name="Jani J."/>
            <person name="Arifin Mustapha Z."/>
            <person name="Ahmed K."/>
            <person name="Kai Ling C."/>
        </authorList>
    </citation>
    <scope>NUCLEOTIDE SEQUENCE</scope>
    <source>
        <strain evidence="1">SBH312</strain>
    </source>
</reference>
<protein>
    <recommendedName>
        <fullName evidence="3">Helix-turn-helix domain-containing protein</fullName>
    </recommendedName>
</protein>
<name>A0ABT4HCB4_MYCIR</name>
<evidence type="ECO:0000313" key="1">
    <source>
        <dbReference type="EMBL" id="MCZ0727815.1"/>
    </source>
</evidence>
<sequence length="63" mass="6965">MVLCARRFSLRAAAREVGVPRSAVTNWTRGYKVVRSGVEVPPLDRLEHSISAHRVVEPPTLAV</sequence>
<evidence type="ECO:0000313" key="2">
    <source>
        <dbReference type="Proteomes" id="UP001084650"/>
    </source>
</evidence>
<accession>A0ABT4HCB4</accession>
<comment type="caution">
    <text evidence="1">The sequence shown here is derived from an EMBL/GenBank/DDBJ whole genome shotgun (WGS) entry which is preliminary data.</text>
</comment>
<gene>
    <name evidence="1" type="ORF">OY187_07125</name>
</gene>
<keyword evidence="2" id="KW-1185">Reference proteome</keyword>
<proteinExistence type="predicted"/>